<evidence type="ECO:0000256" key="2">
    <source>
        <dbReference type="ARBA" id="ARBA00022475"/>
    </source>
</evidence>
<evidence type="ECO:0000256" key="5">
    <source>
        <dbReference type="ARBA" id="ARBA00023136"/>
    </source>
</evidence>
<dbReference type="NCBIfam" id="TIGR03954">
    <property type="entry name" value="integ_memb_HG"/>
    <property type="match status" value="1"/>
</dbReference>
<dbReference type="AlphaFoldDB" id="A0A939BV38"/>
<accession>A0A939BV38</accession>
<keyword evidence="2" id="KW-1003">Cell membrane</keyword>
<dbReference type="PANTHER" id="PTHR40077">
    <property type="entry name" value="MEMBRANE PROTEIN-RELATED"/>
    <property type="match status" value="1"/>
</dbReference>
<feature type="transmembrane region" description="Helical" evidence="6">
    <location>
        <begin position="123"/>
        <end position="143"/>
    </location>
</feature>
<reference evidence="8" key="1">
    <citation type="submission" date="2021-01" db="EMBL/GenBank/DDBJ databases">
        <title>Novel species in genus Nocardioides.</title>
        <authorList>
            <person name="Zhang G."/>
        </authorList>
    </citation>
    <scope>NUCLEOTIDE SEQUENCE</scope>
    <source>
        <strain evidence="8">Zg-536</strain>
    </source>
</reference>
<protein>
    <submittedName>
        <fullName evidence="8">DUF3817 domain-containing protein</fullName>
    </submittedName>
</protein>
<feature type="transmembrane region" description="Helical" evidence="6">
    <location>
        <begin position="40"/>
        <end position="61"/>
    </location>
</feature>
<name>A0A939BV38_9ACTN</name>
<dbReference type="Pfam" id="PF12823">
    <property type="entry name" value="DUF3817"/>
    <property type="match status" value="1"/>
</dbReference>
<evidence type="ECO:0000313" key="9">
    <source>
        <dbReference type="Proteomes" id="UP000663791"/>
    </source>
</evidence>
<keyword evidence="3 6" id="KW-0812">Transmembrane</keyword>
<evidence type="ECO:0000256" key="1">
    <source>
        <dbReference type="ARBA" id="ARBA00004651"/>
    </source>
</evidence>
<comment type="subcellular location">
    <subcellularLocation>
        <location evidence="1">Cell membrane</location>
        <topology evidence="1">Multi-pass membrane protein</topology>
    </subcellularLocation>
</comment>
<keyword evidence="4 6" id="KW-1133">Transmembrane helix</keyword>
<evidence type="ECO:0000256" key="4">
    <source>
        <dbReference type="ARBA" id="ARBA00022989"/>
    </source>
</evidence>
<dbReference type="RefSeq" id="WP_205290845.1">
    <property type="nucleotide sequence ID" value="NZ_CP074406.1"/>
</dbReference>
<keyword evidence="9" id="KW-1185">Reference proteome</keyword>
<gene>
    <name evidence="8" type="ORF">JK386_06370</name>
</gene>
<organism evidence="8 9">
    <name type="scientific">Nocardioides faecalis</name>
    <dbReference type="NCBI Taxonomy" id="2803858"/>
    <lineage>
        <taxon>Bacteria</taxon>
        <taxon>Bacillati</taxon>
        <taxon>Actinomycetota</taxon>
        <taxon>Actinomycetes</taxon>
        <taxon>Propionibacteriales</taxon>
        <taxon>Nocardioidaceae</taxon>
        <taxon>Nocardioides</taxon>
    </lineage>
</organism>
<keyword evidence="5 6" id="KW-0472">Membrane</keyword>
<dbReference type="EMBL" id="JAERTX010000005">
    <property type="protein sequence ID" value="MBM9459521.1"/>
    <property type="molecule type" value="Genomic_DNA"/>
</dbReference>
<evidence type="ECO:0000313" key="8">
    <source>
        <dbReference type="EMBL" id="MBM9459521.1"/>
    </source>
</evidence>
<dbReference type="GO" id="GO:0005886">
    <property type="term" value="C:plasma membrane"/>
    <property type="evidence" value="ECO:0007669"/>
    <property type="project" value="UniProtKB-SubCell"/>
</dbReference>
<proteinExistence type="predicted"/>
<evidence type="ECO:0000259" key="7">
    <source>
        <dbReference type="Pfam" id="PF12823"/>
    </source>
</evidence>
<sequence>MSPTRLFRIVATAEAFSWAGLILGLVLKYGTETTDVAVRVFGPIHGAVFLAYCVTVVVVWVDRRWSFGRAALALVAAVPPFATVPLEWYAARRGWLGDTWRLPAGAGTGLADRAVSWVLLKPLRGLAVAAVAVAVLFGVALLIGPPTS</sequence>
<dbReference type="InterPro" id="IPR023845">
    <property type="entry name" value="DUF3817_TM"/>
</dbReference>
<dbReference type="Proteomes" id="UP000663791">
    <property type="component" value="Unassembled WGS sequence"/>
</dbReference>
<feature type="transmembrane region" description="Helical" evidence="6">
    <location>
        <begin position="6"/>
        <end position="28"/>
    </location>
</feature>
<feature type="transmembrane region" description="Helical" evidence="6">
    <location>
        <begin position="67"/>
        <end position="91"/>
    </location>
</feature>
<feature type="domain" description="DUF3817" evidence="7">
    <location>
        <begin position="5"/>
        <end position="91"/>
    </location>
</feature>
<dbReference type="PANTHER" id="PTHR40077:SF1">
    <property type="entry name" value="MEMBRANE PROTEIN"/>
    <property type="match status" value="1"/>
</dbReference>
<evidence type="ECO:0000256" key="3">
    <source>
        <dbReference type="ARBA" id="ARBA00022692"/>
    </source>
</evidence>
<evidence type="ECO:0000256" key="6">
    <source>
        <dbReference type="SAM" id="Phobius"/>
    </source>
</evidence>
<comment type="caution">
    <text evidence="8">The sequence shown here is derived from an EMBL/GenBank/DDBJ whole genome shotgun (WGS) entry which is preliminary data.</text>
</comment>